<keyword evidence="2" id="KW-0812">Transmembrane</keyword>
<dbReference type="Proteomes" id="UP000325440">
    <property type="component" value="Unassembled WGS sequence"/>
</dbReference>
<feature type="transmembrane region" description="Helical" evidence="2">
    <location>
        <begin position="787"/>
        <end position="806"/>
    </location>
</feature>
<dbReference type="PANTHER" id="PTHR11161:SF72">
    <property type="entry name" value="FI21449P1"/>
    <property type="match status" value="1"/>
</dbReference>
<feature type="transmembrane region" description="Helical" evidence="2">
    <location>
        <begin position="418"/>
        <end position="443"/>
    </location>
</feature>
<dbReference type="EMBL" id="CABPRJ010001429">
    <property type="protein sequence ID" value="VVC35959.1"/>
    <property type="molecule type" value="Genomic_DNA"/>
</dbReference>
<dbReference type="InterPro" id="IPR006621">
    <property type="entry name" value="Nose-resist-to-fluoxetine_N"/>
</dbReference>
<feature type="transmembrane region" description="Helical" evidence="2">
    <location>
        <begin position="573"/>
        <end position="593"/>
    </location>
</feature>
<evidence type="ECO:0000313" key="5">
    <source>
        <dbReference type="EMBL" id="VVC35959.1"/>
    </source>
</evidence>
<proteinExistence type="predicted"/>
<dbReference type="GO" id="GO:0016747">
    <property type="term" value="F:acyltransferase activity, transferring groups other than amino-acyl groups"/>
    <property type="evidence" value="ECO:0007669"/>
    <property type="project" value="InterPro"/>
</dbReference>
<dbReference type="OrthoDB" id="207378at2759"/>
<evidence type="ECO:0000256" key="2">
    <source>
        <dbReference type="SAM" id="Phobius"/>
    </source>
</evidence>
<feature type="transmembrane region" description="Helical" evidence="2">
    <location>
        <begin position="630"/>
        <end position="649"/>
    </location>
</feature>
<sequence length="932" mass="103522">MNNSLCYSYLLLFALALQSSLSVSTGAVTGAPGGDDAPDSSRTLQQAINTAAESVQLKNIVALNSTVSETLQNNNNSTSAESIVNSSLREPTVTAGATTADVETSNESRPSSESGERDDRASDGVDGEGGVGEEEDDDAGLAADVGRVADLYEDLEDSVVFEDSEADGHGGGASGAAGGGRLLDEHHMLPIENGILVPAAATDDESSAPAAPQEYDTASAEDAATAGTNPAVRSVKFPEYVRSSSYRRGWPPGGAGNVTRPEELFRFWDPNAWTAATSKISAQCADHVEQYQTALRNGKMWAYKMSDASGHYSSGYFWGNTYWLGSKSLCTEISEHDKEVPFKLGFNIIKTYIALKAPINYTERYQYLGICMPYSCTKQDVDEMVSQSLQQDDVPERDVKVTKVKSPHDYYNVFRDRIFWLLVIISAVTTVFLILGTSLDVYLENNGRNKTNGFMFDNYKYAVSSAKLQPLSEHSKIDMESETSKSSETLSKDQPMTCTVANVLLAFSVRRNLKQICDKTIGEDTISTVHGLRSLSMVWIVLGHVCIVSFKYSDNMEFRNVAERHLLFQLINKATFSVDTFFFISGLLVSFLYFRTTAKLDVNKLTKTTGFLSNFIEFVGLLIYRFCRLTAPYFFILGIVQLTMTWFHYNSVFDPPTDEHVNCPKYWWRNLLYINTLFPVQDMCMLWSWYLADDTQFYILGVILLILSARYFKAAAATLVICTVASWFTTGYIAYTNKHMPNIDDPLALFDKIYDKPWTRLGPYFVGMAIGWLLFKTECKIKMNPLTVIAGWTVSSAVLGTLVFGFHQVNLHPVVAAAYSSLSHTLWAMCLSWTVIACATGHGGYMNKLLSCRFLIPFSRTTYCAYLVHPIIIRYVVMKRDTPLHLTVETVAVLFLGQIVVSYFFAFILSIAFEAPIVSLLKLVSPTKRNVH</sequence>
<feature type="transmembrane region" description="Helical" evidence="2">
    <location>
        <begin position="858"/>
        <end position="878"/>
    </location>
</feature>
<evidence type="ECO:0000259" key="4">
    <source>
        <dbReference type="SMART" id="SM00703"/>
    </source>
</evidence>
<dbReference type="SMART" id="SM00703">
    <property type="entry name" value="NRF"/>
    <property type="match status" value="1"/>
</dbReference>
<dbReference type="AlphaFoldDB" id="A0A5E4MWP4"/>
<feature type="transmembrane region" description="Helical" evidence="2">
    <location>
        <begin position="890"/>
        <end position="913"/>
    </location>
</feature>
<feature type="chain" id="PRO_5023118073" evidence="3">
    <location>
        <begin position="23"/>
        <end position="932"/>
    </location>
</feature>
<dbReference type="PANTHER" id="PTHR11161">
    <property type="entry name" value="O-ACYLTRANSFERASE"/>
    <property type="match status" value="1"/>
</dbReference>
<feature type="region of interest" description="Disordered" evidence="1">
    <location>
        <begin position="202"/>
        <end position="229"/>
    </location>
</feature>
<keyword evidence="2" id="KW-0472">Membrane</keyword>
<reference evidence="5 6" key="1">
    <citation type="submission" date="2019-08" db="EMBL/GenBank/DDBJ databases">
        <authorList>
            <person name="Alioto T."/>
            <person name="Alioto T."/>
            <person name="Gomez Garrido J."/>
        </authorList>
    </citation>
    <scope>NUCLEOTIDE SEQUENCE [LARGE SCALE GENOMIC DNA]</scope>
</reference>
<evidence type="ECO:0000256" key="1">
    <source>
        <dbReference type="SAM" id="MobiDB-lite"/>
    </source>
</evidence>
<feature type="transmembrane region" description="Helical" evidence="2">
    <location>
        <begin position="719"/>
        <end position="737"/>
    </location>
</feature>
<feature type="signal peptide" evidence="3">
    <location>
        <begin position="1"/>
        <end position="22"/>
    </location>
</feature>
<keyword evidence="5" id="KW-0808">Transferase</keyword>
<feature type="domain" description="Nose resistant-to-fluoxetine protein N-terminal" evidence="4">
    <location>
        <begin position="281"/>
        <end position="403"/>
    </location>
</feature>
<dbReference type="Pfam" id="PF20146">
    <property type="entry name" value="NRF"/>
    <property type="match status" value="1"/>
</dbReference>
<protein>
    <submittedName>
        <fullName evidence="5">Nose resistant-to-fluoxetine protein, N-terminal,Acyltransferase 3</fullName>
    </submittedName>
</protein>
<gene>
    <name evidence="5" type="ORF">CINCED_3A019863</name>
</gene>
<feature type="compositionally biased region" description="Polar residues" evidence="1">
    <location>
        <begin position="71"/>
        <end position="113"/>
    </location>
</feature>
<keyword evidence="3" id="KW-0732">Signal</keyword>
<organism evidence="5 6">
    <name type="scientific">Cinara cedri</name>
    <dbReference type="NCBI Taxonomy" id="506608"/>
    <lineage>
        <taxon>Eukaryota</taxon>
        <taxon>Metazoa</taxon>
        <taxon>Ecdysozoa</taxon>
        <taxon>Arthropoda</taxon>
        <taxon>Hexapoda</taxon>
        <taxon>Insecta</taxon>
        <taxon>Pterygota</taxon>
        <taxon>Neoptera</taxon>
        <taxon>Paraneoptera</taxon>
        <taxon>Hemiptera</taxon>
        <taxon>Sternorrhyncha</taxon>
        <taxon>Aphidomorpha</taxon>
        <taxon>Aphidoidea</taxon>
        <taxon>Aphididae</taxon>
        <taxon>Lachninae</taxon>
        <taxon>Cinara</taxon>
    </lineage>
</organism>
<keyword evidence="5" id="KW-0012">Acyltransferase</keyword>
<dbReference type="InterPro" id="IPR052728">
    <property type="entry name" value="O2_lipid_transport_reg"/>
</dbReference>
<feature type="transmembrane region" description="Helical" evidence="2">
    <location>
        <begin position="535"/>
        <end position="553"/>
    </location>
</feature>
<keyword evidence="6" id="KW-1185">Reference proteome</keyword>
<accession>A0A5E4MWP4</accession>
<name>A0A5E4MWP4_9HEMI</name>
<evidence type="ECO:0000313" key="6">
    <source>
        <dbReference type="Proteomes" id="UP000325440"/>
    </source>
</evidence>
<feature type="region of interest" description="Disordered" evidence="1">
    <location>
        <begin position="71"/>
        <end position="142"/>
    </location>
</feature>
<dbReference type="Pfam" id="PF01757">
    <property type="entry name" value="Acyl_transf_3"/>
    <property type="match status" value="1"/>
</dbReference>
<feature type="compositionally biased region" description="Basic and acidic residues" evidence="1">
    <location>
        <begin position="114"/>
        <end position="123"/>
    </location>
</feature>
<feature type="transmembrane region" description="Helical" evidence="2">
    <location>
        <begin position="757"/>
        <end position="775"/>
    </location>
</feature>
<feature type="transmembrane region" description="Helical" evidence="2">
    <location>
        <begin position="696"/>
        <end position="712"/>
    </location>
</feature>
<feature type="transmembrane region" description="Helical" evidence="2">
    <location>
        <begin position="826"/>
        <end position="846"/>
    </location>
</feature>
<evidence type="ECO:0000256" key="3">
    <source>
        <dbReference type="SAM" id="SignalP"/>
    </source>
</evidence>
<keyword evidence="2" id="KW-1133">Transmembrane helix</keyword>
<dbReference type="InterPro" id="IPR002656">
    <property type="entry name" value="Acyl_transf_3_dom"/>
</dbReference>